<evidence type="ECO:0000256" key="1">
    <source>
        <dbReference type="ARBA" id="ARBA00009798"/>
    </source>
</evidence>
<dbReference type="AlphaFoldDB" id="A0A9D1KM22"/>
<reference evidence="5" key="2">
    <citation type="journal article" date="2021" name="PeerJ">
        <title>Extensive microbial diversity within the chicken gut microbiome revealed by metagenomics and culture.</title>
        <authorList>
            <person name="Gilroy R."/>
            <person name="Ravi A."/>
            <person name="Getino M."/>
            <person name="Pursley I."/>
            <person name="Horton D.L."/>
            <person name="Alikhan N.F."/>
            <person name="Baker D."/>
            <person name="Gharbi K."/>
            <person name="Hall N."/>
            <person name="Watson M."/>
            <person name="Adriaenssens E.M."/>
            <person name="Foster-Nyarko E."/>
            <person name="Jarju S."/>
            <person name="Secka A."/>
            <person name="Antonio M."/>
            <person name="Oren A."/>
            <person name="Chaudhuri R.R."/>
            <person name="La Ragione R."/>
            <person name="Hildebrand F."/>
            <person name="Pallen M.J."/>
        </authorList>
    </citation>
    <scope>NUCLEOTIDE SEQUENCE</scope>
    <source>
        <strain evidence="5">ChiGjej1B1-24693</strain>
    </source>
</reference>
<keyword evidence="2" id="KW-0648">Protein biosynthesis</keyword>
<evidence type="ECO:0000313" key="6">
    <source>
        <dbReference type="Proteomes" id="UP000886842"/>
    </source>
</evidence>
<dbReference type="GO" id="GO:0016829">
    <property type="term" value="F:lyase activity"/>
    <property type="evidence" value="ECO:0007669"/>
    <property type="project" value="UniProtKB-KW"/>
</dbReference>
<dbReference type="InterPro" id="IPR007214">
    <property type="entry name" value="YbaK/aa-tRNA-synth-assoc-dom"/>
</dbReference>
<dbReference type="InterPro" id="IPR004369">
    <property type="entry name" value="Prolyl-tRNA_editing_YbaK/EbsC"/>
</dbReference>
<dbReference type="Pfam" id="PF04073">
    <property type="entry name" value="tRNA_edit"/>
    <property type="match status" value="1"/>
</dbReference>
<comment type="similarity">
    <text evidence="1">Belongs to the prolyl-tRNA editing family. YbaK/EbsC subfamily.</text>
</comment>
<dbReference type="EMBL" id="DVLP01000290">
    <property type="protein sequence ID" value="HIT75859.1"/>
    <property type="molecule type" value="Genomic_DNA"/>
</dbReference>
<evidence type="ECO:0000313" key="5">
    <source>
        <dbReference type="EMBL" id="HIT75859.1"/>
    </source>
</evidence>
<dbReference type="NCBIfam" id="TIGR00011">
    <property type="entry name" value="YbaK_EbsC"/>
    <property type="match status" value="1"/>
</dbReference>
<dbReference type="GO" id="GO:0006412">
    <property type="term" value="P:translation"/>
    <property type="evidence" value="ECO:0007669"/>
    <property type="project" value="UniProtKB-KW"/>
</dbReference>
<evidence type="ECO:0000259" key="4">
    <source>
        <dbReference type="Pfam" id="PF04073"/>
    </source>
</evidence>
<feature type="domain" description="YbaK/aminoacyl-tRNA synthetase-associated" evidence="4">
    <location>
        <begin position="30"/>
        <end position="142"/>
    </location>
</feature>
<protein>
    <submittedName>
        <fullName evidence="5">Cys-tRNA(Pro) deacylase</fullName>
    </submittedName>
</protein>
<dbReference type="InterPro" id="IPR036754">
    <property type="entry name" value="YbaK/aa-tRNA-synt-asso_dom_sf"/>
</dbReference>
<evidence type="ECO:0000256" key="3">
    <source>
        <dbReference type="ARBA" id="ARBA00023239"/>
    </source>
</evidence>
<dbReference type="PANTHER" id="PTHR30411">
    <property type="entry name" value="CYTOPLASMIC PROTEIN"/>
    <property type="match status" value="1"/>
</dbReference>
<dbReference type="SUPFAM" id="SSF55826">
    <property type="entry name" value="YbaK/ProRS associated domain"/>
    <property type="match status" value="1"/>
</dbReference>
<accession>A0A9D1KM22</accession>
<gene>
    <name evidence="5" type="primary">ybaK</name>
    <name evidence="5" type="ORF">IAA98_09755</name>
</gene>
<organism evidence="5 6">
    <name type="scientific">Candidatus Avipropionibacterium avicola</name>
    <dbReference type="NCBI Taxonomy" id="2840701"/>
    <lineage>
        <taxon>Bacteria</taxon>
        <taxon>Bacillati</taxon>
        <taxon>Actinomycetota</taxon>
        <taxon>Actinomycetes</taxon>
        <taxon>Propionibacteriales</taxon>
        <taxon>Propionibacteriaceae</taxon>
        <taxon>Propionibacteriaceae incertae sedis</taxon>
        <taxon>Candidatus Avipropionibacterium</taxon>
    </lineage>
</organism>
<reference evidence="5" key="1">
    <citation type="submission" date="2020-10" db="EMBL/GenBank/DDBJ databases">
        <authorList>
            <person name="Gilroy R."/>
        </authorList>
    </citation>
    <scope>NUCLEOTIDE SEQUENCE</scope>
    <source>
        <strain evidence="5">ChiGjej1B1-24693</strain>
    </source>
</reference>
<dbReference type="PANTHER" id="PTHR30411:SF0">
    <property type="entry name" value="CYS-TRNA(PRO)_CYS-TRNA(CYS) DEACYLASE YBAK"/>
    <property type="match status" value="1"/>
</dbReference>
<dbReference type="PIRSF" id="PIRSF006181">
    <property type="entry name" value="EbsC_YbaK"/>
    <property type="match status" value="1"/>
</dbReference>
<keyword evidence="3" id="KW-0456">Lyase</keyword>
<proteinExistence type="inferred from homology"/>
<feature type="non-terminal residue" evidence="5">
    <location>
        <position position="1"/>
    </location>
</feature>
<dbReference type="Gene3D" id="3.90.960.10">
    <property type="entry name" value="YbaK/aminoacyl-tRNA synthetase-associated domain"/>
    <property type="match status" value="1"/>
</dbReference>
<comment type="caution">
    <text evidence="5">The sequence shown here is derived from an EMBL/GenBank/DDBJ whole genome shotgun (WGS) entry which is preliminary data.</text>
</comment>
<evidence type="ECO:0000256" key="2">
    <source>
        <dbReference type="ARBA" id="ARBA00022917"/>
    </source>
</evidence>
<dbReference type="Proteomes" id="UP000886842">
    <property type="component" value="Unassembled WGS sequence"/>
</dbReference>
<sequence length="153" mass="15918">TPATVALERAGIEHGLHPYQHDDGQSHFGEEAAAALGVDPRLIFKTLVVDTGSGLAVAVVPVATQLDLKAMANALGVKKVTMAEPTAASRSSGYVVGGISPLGQRTPLPTVIDDNAERLDQMMVSAGKRGLQVQLRPSDLAALTDARFAPIGR</sequence>
<name>A0A9D1KM22_9ACTN</name>
<dbReference type="GO" id="GO:0002161">
    <property type="term" value="F:aminoacyl-tRNA deacylase activity"/>
    <property type="evidence" value="ECO:0007669"/>
    <property type="project" value="InterPro"/>
</dbReference>
<dbReference type="CDD" id="cd00002">
    <property type="entry name" value="YbaK_deacylase"/>
    <property type="match status" value="1"/>
</dbReference>